<dbReference type="EMBL" id="CALNXI010000196">
    <property type="protein sequence ID" value="CAH3021828.1"/>
    <property type="molecule type" value="Genomic_DNA"/>
</dbReference>
<sequence>MRTGASDMPLQLEFDYRFSRAIKERLKRQCSTPYSYFTSSSSYYPHTFVSASYSDLPKLRPPKTNKLTSQQVREMRNWRAVHGQSVPQKTVRNMTTKDNPGTLPINLYAVGPPDVQPLDLTKLGDHHSVQQMPQKEVTEFLYTSNQIVCVKHDKGCPENTLVLACLQENVKVGIKKVMAKIFVQDPFNPICFSENSEKYIEVDSIICILTTYKHNQDVLELKEEELILLQDEIQQTSDVLTLTEATEISADEPEVMRHSSRRRKRRFAEDYLYYD</sequence>
<dbReference type="Proteomes" id="UP001159427">
    <property type="component" value="Unassembled WGS sequence"/>
</dbReference>
<name>A0ABN8LWZ3_9CNID</name>
<reference evidence="1 2" key="1">
    <citation type="submission" date="2022-05" db="EMBL/GenBank/DDBJ databases">
        <authorList>
            <consortium name="Genoscope - CEA"/>
            <person name="William W."/>
        </authorList>
    </citation>
    <scope>NUCLEOTIDE SEQUENCE [LARGE SCALE GENOMIC DNA]</scope>
</reference>
<gene>
    <name evidence="1" type="ORF">PEVE_00012923</name>
</gene>
<comment type="caution">
    <text evidence="1">The sequence shown here is derived from an EMBL/GenBank/DDBJ whole genome shotgun (WGS) entry which is preliminary data.</text>
</comment>
<proteinExistence type="predicted"/>
<evidence type="ECO:0000313" key="1">
    <source>
        <dbReference type="EMBL" id="CAH3021828.1"/>
    </source>
</evidence>
<protein>
    <submittedName>
        <fullName evidence="1">Uncharacterized protein</fullName>
    </submittedName>
</protein>
<keyword evidence="2" id="KW-1185">Reference proteome</keyword>
<evidence type="ECO:0000313" key="2">
    <source>
        <dbReference type="Proteomes" id="UP001159427"/>
    </source>
</evidence>
<organism evidence="1 2">
    <name type="scientific">Porites evermanni</name>
    <dbReference type="NCBI Taxonomy" id="104178"/>
    <lineage>
        <taxon>Eukaryota</taxon>
        <taxon>Metazoa</taxon>
        <taxon>Cnidaria</taxon>
        <taxon>Anthozoa</taxon>
        <taxon>Hexacorallia</taxon>
        <taxon>Scleractinia</taxon>
        <taxon>Fungiina</taxon>
        <taxon>Poritidae</taxon>
        <taxon>Porites</taxon>
    </lineage>
</organism>
<accession>A0ABN8LWZ3</accession>